<evidence type="ECO:0000259" key="3">
    <source>
        <dbReference type="PROSITE" id="PS50191"/>
    </source>
</evidence>
<dbReference type="eggNOG" id="KOG1471">
    <property type="taxonomic scope" value="Eukaryota"/>
</dbReference>
<evidence type="ECO:0000256" key="1">
    <source>
        <dbReference type="SAM" id="MobiDB-lite"/>
    </source>
</evidence>
<dbReference type="PANTHER" id="PTHR45657">
    <property type="entry name" value="CRAL-TRIO DOMAIN-CONTAINING PROTEIN YKL091C-RELATED"/>
    <property type="match status" value="1"/>
</dbReference>
<evidence type="ECO:0000313" key="5">
    <source>
        <dbReference type="Proteomes" id="UP000019132"/>
    </source>
</evidence>
<feature type="region of interest" description="Disordered" evidence="1">
    <location>
        <begin position="1"/>
        <end position="60"/>
    </location>
</feature>
<name>K3X232_GLOUD</name>
<evidence type="ECO:0000259" key="2">
    <source>
        <dbReference type="PROSITE" id="PS50003"/>
    </source>
</evidence>
<dbReference type="SUPFAM" id="SSF50729">
    <property type="entry name" value="PH domain-like"/>
    <property type="match status" value="1"/>
</dbReference>
<accession>K3X232</accession>
<reference evidence="5" key="2">
    <citation type="submission" date="2010-04" db="EMBL/GenBank/DDBJ databases">
        <authorList>
            <person name="Buell R."/>
            <person name="Hamilton J."/>
            <person name="Hostetler J."/>
        </authorList>
    </citation>
    <scope>NUCLEOTIDE SEQUENCE [LARGE SCALE GENOMIC DNA]</scope>
    <source>
        <strain evidence="5">DAOM:BR144</strain>
    </source>
</reference>
<dbReference type="EnsemblProtists" id="PYU1_T011281">
    <property type="protein sequence ID" value="PYU1_T011281"/>
    <property type="gene ID" value="PYU1_G011256"/>
</dbReference>
<keyword evidence="5" id="KW-1185">Reference proteome</keyword>
<sequence>MSSAPPPLSSTSSSSSLPASAGLSTPYNGSATDDVTSTSSSSKSSINPPRLSRLSSSSGSFSQKSLQSFRTVSLPGLFPGTHLGILASGLLDKRRDGAVRGGWAKRLFILSTKSLHYYRKAEEFELFGKERGQVMLSDMGYAKLVAPEDAPYGAVEANTPSYFCAVLSKRKTLLLFLRADSLEYAQCWVNIINYALQTAKSVDFSPKWSNETMQTFIAAASGNFQDLKPDEQKTEEVVDSKTHPPKVLVISVASTSNSSRQATTERVVKRQVELHAEIKLGAFGKKDACILVLSDGEELQIPHQLLGNDVKSLLTTEKQIVLSTPPRTQDTRPNIVSVSKVHVTFRCTRVPPPPVVPQPLGIPPVVVNQPSAFSVAFPGALGGLFLLSSMISFYCSSPFEGLMKITIVLGILLSISQITQFVSCAYEAQLLESSKASSSMASTRSNATISSDSDLVFHMRVDKIEVIESDQDLEPSVRTPEMSPSSVASGNADSPDGDGETTGPCISGGPLPFSARFIAAEKGDEEKGRQRYQNTLQWRKENDIDNILVTPHPTFETIKKYYPQYFHGRSKAGQPVYYERPGKIDLAALKREGLSIEDLLRHYMYITEYLWRVIEPSDMGRSLTVLDVTGIGMYDLGGEVLDFIKRASSFTGAHYPERSAHIFIINIPGWFNMIWRMVKPMIDPVTREKVHMLKGSAILRELEMLIDIENIPRDLGGKGPSLGESEEEIELAAHVNKYLHAN</sequence>
<dbReference type="InterPro" id="IPR001849">
    <property type="entry name" value="PH_domain"/>
</dbReference>
<evidence type="ECO:0000313" key="4">
    <source>
        <dbReference type="EnsemblProtists" id="PYU1_T011281"/>
    </source>
</evidence>
<dbReference type="InterPro" id="IPR001251">
    <property type="entry name" value="CRAL-TRIO_dom"/>
</dbReference>
<dbReference type="InterPro" id="IPR011993">
    <property type="entry name" value="PH-like_dom_sf"/>
</dbReference>
<dbReference type="STRING" id="431595.K3X232"/>
<reference evidence="4" key="3">
    <citation type="submission" date="2015-02" db="UniProtKB">
        <authorList>
            <consortium name="EnsemblProtists"/>
        </authorList>
    </citation>
    <scope>IDENTIFICATION</scope>
    <source>
        <strain evidence="4">DAOM BR144</strain>
    </source>
</reference>
<dbReference type="SMART" id="SM00233">
    <property type="entry name" value="PH"/>
    <property type="match status" value="1"/>
</dbReference>
<feature type="domain" description="CRAL-TRIO" evidence="3">
    <location>
        <begin position="554"/>
        <end position="723"/>
    </location>
</feature>
<dbReference type="InParanoid" id="K3X232"/>
<dbReference type="PROSITE" id="PS50003">
    <property type="entry name" value="PH_DOMAIN"/>
    <property type="match status" value="1"/>
</dbReference>
<dbReference type="SUPFAM" id="SSF52087">
    <property type="entry name" value="CRAL/TRIO domain"/>
    <property type="match status" value="1"/>
</dbReference>
<dbReference type="Gene3D" id="3.40.525.10">
    <property type="entry name" value="CRAL-TRIO lipid binding domain"/>
    <property type="match status" value="1"/>
</dbReference>
<protein>
    <recommendedName>
        <fullName evidence="6">CRAL-TRIO domain-containing protein</fullName>
    </recommendedName>
</protein>
<dbReference type="InterPro" id="IPR036273">
    <property type="entry name" value="CRAL/TRIO_N_dom_sf"/>
</dbReference>
<feature type="compositionally biased region" description="Polar residues" evidence="1">
    <location>
        <begin position="482"/>
        <end position="492"/>
    </location>
</feature>
<dbReference type="PANTHER" id="PTHR45657:SF61">
    <property type="entry name" value="CRAL-TRIO DOMAIN-CONTAINING PROTEIN"/>
    <property type="match status" value="1"/>
</dbReference>
<dbReference type="Pfam" id="PF00650">
    <property type="entry name" value="CRAL_TRIO"/>
    <property type="match status" value="1"/>
</dbReference>
<feature type="compositionally biased region" description="Low complexity" evidence="1">
    <location>
        <begin position="9"/>
        <end position="26"/>
    </location>
</feature>
<dbReference type="SMART" id="SM00516">
    <property type="entry name" value="SEC14"/>
    <property type="match status" value="1"/>
</dbReference>
<reference evidence="5" key="1">
    <citation type="journal article" date="2010" name="Genome Biol.">
        <title>Genome sequence of the necrotrophic plant pathogen Pythium ultimum reveals original pathogenicity mechanisms and effector repertoire.</title>
        <authorList>
            <person name="Levesque C.A."/>
            <person name="Brouwer H."/>
            <person name="Cano L."/>
            <person name="Hamilton J.P."/>
            <person name="Holt C."/>
            <person name="Huitema E."/>
            <person name="Raffaele S."/>
            <person name="Robideau G.P."/>
            <person name="Thines M."/>
            <person name="Win J."/>
            <person name="Zerillo M.M."/>
            <person name="Beakes G.W."/>
            <person name="Boore J.L."/>
            <person name="Busam D."/>
            <person name="Dumas B."/>
            <person name="Ferriera S."/>
            <person name="Fuerstenberg S.I."/>
            <person name="Gachon C.M."/>
            <person name="Gaulin E."/>
            <person name="Govers F."/>
            <person name="Grenville-Briggs L."/>
            <person name="Horner N."/>
            <person name="Hostetler J."/>
            <person name="Jiang R.H."/>
            <person name="Johnson J."/>
            <person name="Krajaejun T."/>
            <person name="Lin H."/>
            <person name="Meijer H.J."/>
            <person name="Moore B."/>
            <person name="Morris P."/>
            <person name="Phuntmart V."/>
            <person name="Puiu D."/>
            <person name="Shetty J."/>
            <person name="Stajich J.E."/>
            <person name="Tripathy S."/>
            <person name="Wawra S."/>
            <person name="van West P."/>
            <person name="Whitty B.R."/>
            <person name="Coutinho P.M."/>
            <person name="Henrissat B."/>
            <person name="Martin F."/>
            <person name="Thomas P.D."/>
            <person name="Tyler B.M."/>
            <person name="De Vries R.P."/>
            <person name="Kamoun S."/>
            <person name="Yandell M."/>
            <person name="Tisserat N."/>
            <person name="Buell C.R."/>
        </authorList>
    </citation>
    <scope>NUCLEOTIDE SEQUENCE</scope>
    <source>
        <strain evidence="5">DAOM:BR144</strain>
    </source>
</reference>
<dbReference type="PROSITE" id="PS50191">
    <property type="entry name" value="CRAL_TRIO"/>
    <property type="match status" value="1"/>
</dbReference>
<dbReference type="InterPro" id="IPR036865">
    <property type="entry name" value="CRAL-TRIO_dom_sf"/>
</dbReference>
<dbReference type="CDD" id="cd00170">
    <property type="entry name" value="SEC14"/>
    <property type="match status" value="1"/>
</dbReference>
<dbReference type="VEuPathDB" id="FungiDB:PYU1_G011256"/>
<dbReference type="Gene3D" id="2.30.29.30">
    <property type="entry name" value="Pleckstrin-homology domain (PH domain)/Phosphotyrosine-binding domain (PTB)"/>
    <property type="match status" value="1"/>
</dbReference>
<dbReference type="EMBL" id="GL376562">
    <property type="status" value="NOT_ANNOTATED_CDS"/>
    <property type="molecule type" value="Genomic_DNA"/>
</dbReference>
<evidence type="ECO:0008006" key="6">
    <source>
        <dbReference type="Google" id="ProtNLM"/>
    </source>
</evidence>
<proteinExistence type="predicted"/>
<dbReference type="AlphaFoldDB" id="K3X232"/>
<feature type="domain" description="PH" evidence="2">
    <location>
        <begin position="84"/>
        <end position="197"/>
    </location>
</feature>
<dbReference type="OMA" id="TPARCQP"/>
<feature type="compositionally biased region" description="Low complexity" evidence="1">
    <location>
        <begin position="36"/>
        <end position="60"/>
    </location>
</feature>
<dbReference type="HOGENOM" id="CLU_430003_0_0_1"/>
<dbReference type="Pfam" id="PF00169">
    <property type="entry name" value="PH"/>
    <property type="match status" value="1"/>
</dbReference>
<dbReference type="SUPFAM" id="SSF46938">
    <property type="entry name" value="CRAL/TRIO N-terminal domain"/>
    <property type="match status" value="1"/>
</dbReference>
<organism evidence="4 5">
    <name type="scientific">Globisporangium ultimum (strain ATCC 200006 / CBS 805.95 / DAOM BR144)</name>
    <name type="common">Pythium ultimum</name>
    <dbReference type="NCBI Taxonomy" id="431595"/>
    <lineage>
        <taxon>Eukaryota</taxon>
        <taxon>Sar</taxon>
        <taxon>Stramenopiles</taxon>
        <taxon>Oomycota</taxon>
        <taxon>Peronosporomycetes</taxon>
        <taxon>Pythiales</taxon>
        <taxon>Pythiaceae</taxon>
        <taxon>Globisporangium</taxon>
    </lineage>
</organism>
<feature type="region of interest" description="Disordered" evidence="1">
    <location>
        <begin position="469"/>
        <end position="509"/>
    </location>
</feature>
<dbReference type="Proteomes" id="UP000019132">
    <property type="component" value="Unassembled WGS sequence"/>
</dbReference>
<dbReference type="InterPro" id="IPR051026">
    <property type="entry name" value="PI/PC_transfer"/>
</dbReference>